<dbReference type="Proteomes" id="UP001060414">
    <property type="component" value="Chromosome"/>
</dbReference>
<proteinExistence type="predicted"/>
<gene>
    <name evidence="1" type="ORF">L9S41_11010</name>
</gene>
<accession>A0ABY5ZGN0</accession>
<evidence type="ECO:0000313" key="1">
    <source>
        <dbReference type="EMBL" id="UWZ78228.1"/>
    </source>
</evidence>
<reference evidence="1" key="1">
    <citation type="journal article" date="2022" name="Environ. Microbiol.">
        <title>Geoalkalibacter halelectricus SAP #1 sp. nov. possessing extracellular electron transfer and mineral#reducing capabilities from a haloalkaline environment.</title>
        <authorList>
            <person name="Yadav S."/>
            <person name="Singh R."/>
            <person name="Sundharam S.S."/>
            <person name="Chaudhary S."/>
            <person name="Krishnamurthi S."/>
            <person name="Patil S.A."/>
        </authorList>
    </citation>
    <scope>NUCLEOTIDE SEQUENCE</scope>
    <source>
        <strain evidence="1">SAP-1</strain>
    </source>
</reference>
<keyword evidence="2" id="KW-1185">Reference proteome</keyword>
<dbReference type="EMBL" id="CP092109">
    <property type="protein sequence ID" value="UWZ78228.1"/>
    <property type="molecule type" value="Genomic_DNA"/>
</dbReference>
<evidence type="ECO:0000313" key="2">
    <source>
        <dbReference type="Proteomes" id="UP001060414"/>
    </source>
</evidence>
<sequence length="88" mass="9923">MNDEKIKVRTENDKTLEVVVATKKPDAIWIVLGEGIHSVKCKLVPTANALAYAGSVMGREIIYERSVKQVREDIARQGQLEAQFRRGR</sequence>
<name>A0ABY5ZGN0_9BACT</name>
<organism evidence="1 2">
    <name type="scientific">Geoalkalibacter halelectricus</name>
    <dbReference type="NCBI Taxonomy" id="2847045"/>
    <lineage>
        <taxon>Bacteria</taxon>
        <taxon>Pseudomonadati</taxon>
        <taxon>Thermodesulfobacteriota</taxon>
        <taxon>Desulfuromonadia</taxon>
        <taxon>Desulfuromonadales</taxon>
        <taxon>Geoalkalibacteraceae</taxon>
        <taxon>Geoalkalibacter</taxon>
    </lineage>
</organism>
<dbReference type="RefSeq" id="WP_260746576.1">
    <property type="nucleotide sequence ID" value="NZ_CP092109.1"/>
</dbReference>
<protein>
    <submittedName>
        <fullName evidence="1">Uncharacterized protein</fullName>
    </submittedName>
</protein>